<dbReference type="GO" id="GO:0005796">
    <property type="term" value="C:Golgi lumen"/>
    <property type="evidence" value="ECO:0007669"/>
    <property type="project" value="TreeGrafter"/>
</dbReference>
<feature type="compositionally biased region" description="Basic and acidic residues" evidence="2">
    <location>
        <begin position="146"/>
        <end position="166"/>
    </location>
</feature>
<dbReference type="FunFam" id="3.40.30.10:FF:000093">
    <property type="entry name" value="Glutaredoxin 2"/>
    <property type="match status" value="1"/>
</dbReference>
<evidence type="ECO:0000313" key="5">
    <source>
        <dbReference type="Proteomes" id="UP000031192"/>
    </source>
</evidence>
<evidence type="ECO:0000259" key="3">
    <source>
        <dbReference type="Pfam" id="PF00462"/>
    </source>
</evidence>
<feature type="region of interest" description="Disordered" evidence="2">
    <location>
        <begin position="62"/>
        <end position="81"/>
    </location>
</feature>
<dbReference type="SUPFAM" id="SSF52833">
    <property type="entry name" value="Thioredoxin-like"/>
    <property type="match status" value="1"/>
</dbReference>
<dbReference type="PANTHER" id="PTHR45694:SF5">
    <property type="entry name" value="GLUTAREDOXIN 2"/>
    <property type="match status" value="1"/>
</dbReference>
<dbReference type="GO" id="GO:0034599">
    <property type="term" value="P:cellular response to oxidative stress"/>
    <property type="evidence" value="ECO:0007669"/>
    <property type="project" value="TreeGrafter"/>
</dbReference>
<dbReference type="CDD" id="cd03419">
    <property type="entry name" value="GRX_GRXh_1_2_like"/>
    <property type="match status" value="1"/>
</dbReference>
<dbReference type="AlphaFoldDB" id="A0A0B4GLH3"/>
<evidence type="ECO:0000256" key="2">
    <source>
        <dbReference type="SAM" id="MobiDB-lite"/>
    </source>
</evidence>
<accession>A0A0B4GLH3</accession>
<dbReference type="Proteomes" id="UP000031192">
    <property type="component" value="Unassembled WGS sequence"/>
</dbReference>
<reference evidence="4 5" key="1">
    <citation type="journal article" date="2014" name="Proc. Natl. Acad. Sci. U.S.A.">
        <title>Trajectory and genomic determinants of fungal-pathogen speciation and host adaptation.</title>
        <authorList>
            <person name="Hu X."/>
            <person name="Xiao G."/>
            <person name="Zheng P."/>
            <person name="Shang Y."/>
            <person name="Su Y."/>
            <person name="Zhang X."/>
            <person name="Liu X."/>
            <person name="Zhan S."/>
            <person name="St Leger R.J."/>
            <person name="Wang C."/>
        </authorList>
    </citation>
    <scope>NUCLEOTIDE SEQUENCE [LARGE SCALE GENOMIC DNA]</scope>
    <source>
        <strain evidence="4 5">ARSEF 977</strain>
    </source>
</reference>
<feature type="region of interest" description="Disordered" evidence="2">
    <location>
        <begin position="98"/>
        <end position="172"/>
    </location>
</feature>
<comment type="similarity">
    <text evidence="1">Belongs to the glutaredoxin family. Monothiol subfamily.</text>
</comment>
<dbReference type="NCBIfam" id="TIGR02180">
    <property type="entry name" value="GRX_euk"/>
    <property type="match status" value="1"/>
</dbReference>
<dbReference type="PROSITE" id="PS51354">
    <property type="entry name" value="GLUTAREDOXIN_2"/>
    <property type="match status" value="1"/>
</dbReference>
<dbReference type="InterPro" id="IPR014025">
    <property type="entry name" value="Glutaredoxin_subgr"/>
</dbReference>
<dbReference type="GO" id="GO:0000324">
    <property type="term" value="C:fungal-type vacuole"/>
    <property type="evidence" value="ECO:0007669"/>
    <property type="project" value="TreeGrafter"/>
</dbReference>
<dbReference type="InterPro" id="IPR011899">
    <property type="entry name" value="Glutaredoxin_euk/vir"/>
</dbReference>
<dbReference type="OrthoDB" id="423313at2759"/>
<proteinExistence type="inferred from homology"/>
<dbReference type="PANTHER" id="PTHR45694">
    <property type="entry name" value="GLUTAREDOXIN 2"/>
    <property type="match status" value="1"/>
</dbReference>
<dbReference type="InterPro" id="IPR036249">
    <property type="entry name" value="Thioredoxin-like_sf"/>
</dbReference>
<feature type="compositionally biased region" description="Basic and acidic residues" evidence="2">
    <location>
        <begin position="98"/>
        <end position="107"/>
    </location>
</feature>
<dbReference type="HOGENOM" id="CLU_026126_0_0_1"/>
<dbReference type="InterPro" id="IPR002109">
    <property type="entry name" value="Glutaredoxin"/>
</dbReference>
<dbReference type="GO" id="GO:0004362">
    <property type="term" value="F:glutathione-disulfide reductase (NADPH) activity"/>
    <property type="evidence" value="ECO:0007669"/>
    <property type="project" value="UniProtKB-ARBA"/>
</dbReference>
<protein>
    <submittedName>
        <fullName evidence="4">Glutaredoxin domain protein</fullName>
    </submittedName>
</protein>
<dbReference type="EMBL" id="AZNH01000013">
    <property type="protein sequence ID" value="KID87990.1"/>
    <property type="molecule type" value="Genomic_DNA"/>
</dbReference>
<dbReference type="Gene3D" id="3.40.30.10">
    <property type="entry name" value="Glutaredoxin"/>
    <property type="match status" value="1"/>
</dbReference>
<gene>
    <name evidence="4" type="ORF">MGU_04819</name>
</gene>
<evidence type="ECO:0000256" key="1">
    <source>
        <dbReference type="ARBA" id="ARBA00009630"/>
    </source>
</evidence>
<organism evidence="4 5">
    <name type="scientific">Metarhizium guizhouense (strain ARSEF 977)</name>
    <dbReference type="NCBI Taxonomy" id="1276136"/>
    <lineage>
        <taxon>Eukaryota</taxon>
        <taxon>Fungi</taxon>
        <taxon>Dikarya</taxon>
        <taxon>Ascomycota</taxon>
        <taxon>Pezizomycotina</taxon>
        <taxon>Sordariomycetes</taxon>
        <taxon>Hypocreomycetidae</taxon>
        <taxon>Hypocreales</taxon>
        <taxon>Clavicipitaceae</taxon>
        <taxon>Metarhizium</taxon>
    </lineage>
</organism>
<evidence type="ECO:0000313" key="4">
    <source>
        <dbReference type="EMBL" id="KID87990.1"/>
    </source>
</evidence>
<dbReference type="GO" id="GO:0005801">
    <property type="term" value="C:cis-Golgi network"/>
    <property type="evidence" value="ECO:0007669"/>
    <property type="project" value="UniProtKB-ARBA"/>
</dbReference>
<dbReference type="PRINTS" id="PR00160">
    <property type="entry name" value="GLUTAREDOXIN"/>
</dbReference>
<comment type="caution">
    <text evidence="4">The sequence shown here is derived from an EMBL/GenBank/DDBJ whole genome shotgun (WGS) entry which is preliminary data.</text>
</comment>
<feature type="compositionally biased region" description="Basic and acidic residues" evidence="2">
    <location>
        <begin position="63"/>
        <end position="81"/>
    </location>
</feature>
<feature type="domain" description="Glutaredoxin" evidence="3">
    <location>
        <begin position="182"/>
        <end position="247"/>
    </location>
</feature>
<name>A0A0B4GLH3_METGA</name>
<keyword evidence="5" id="KW-1185">Reference proteome</keyword>
<dbReference type="Pfam" id="PF00462">
    <property type="entry name" value="Glutaredoxin"/>
    <property type="match status" value="1"/>
</dbReference>
<sequence length="287" mass="31097">MPSPRRLRLLALAAIATVVFFLFYSSGVDPSQDSHTIQDFYHKTMDGMKKGSPPGQAIINTKTGEKAGHIPADKDADGDVDEDDRKITAEMQLRLKQAEQDAKDKANIKGGLKPDIPSEIVGKGNSAEGQPKKDKSAATDKGVSGDADKTTDKTKPKPKPKEPKEESEAEAELSSILKKAPVVIFSKTYCPFSKTAKGILLDKYHIAPAPFVVELDKHAQGASLQDALLEKTGRKTVPNILVNGVSIGGGDDIVELDKQNKLADKIRMLGNKRVKVSERFAPDEIKK</sequence>